<dbReference type="EnsemblPlants" id="Pp3c12_10150V3.8">
    <property type="protein sequence ID" value="Pp3c12_10150V3.8"/>
    <property type="gene ID" value="Pp3c12_10150"/>
</dbReference>
<keyword evidence="10" id="KW-1185">Reference proteome</keyword>
<dbReference type="Gramene" id="Pp3c12_10150V3.1">
    <property type="protein sequence ID" value="Pp3c12_10150V3.1"/>
    <property type="gene ID" value="Pp3c12_10150"/>
</dbReference>
<dbReference type="Proteomes" id="UP000006727">
    <property type="component" value="Chromosome 12"/>
</dbReference>
<dbReference type="EnsemblPlants" id="Pp3c12_10150V3.6">
    <property type="protein sequence ID" value="Pp3c12_10150V3.6"/>
    <property type="gene ID" value="Pp3c12_10150"/>
</dbReference>
<dbReference type="CDD" id="cd00333">
    <property type="entry name" value="MIP"/>
    <property type="match status" value="1"/>
</dbReference>
<dbReference type="EnsemblPlants" id="Pp3c12_10150V3.3">
    <property type="protein sequence ID" value="Pp3c12_10150V3.3"/>
    <property type="gene ID" value="Pp3c12_10150"/>
</dbReference>
<dbReference type="OMA" id="SFRIRRY"/>
<evidence type="ECO:0000256" key="7">
    <source>
        <dbReference type="SAM" id="Phobius"/>
    </source>
</evidence>
<dbReference type="NCBIfam" id="TIGR00861">
    <property type="entry name" value="MIP"/>
    <property type="match status" value="1"/>
</dbReference>
<feature type="transmembrane region" description="Helical" evidence="7">
    <location>
        <begin position="215"/>
        <end position="234"/>
    </location>
</feature>
<dbReference type="Gramene" id="Pp3c12_10150V3.6">
    <property type="protein sequence ID" value="Pp3c12_10150V3.6"/>
    <property type="gene ID" value="Pp3c12_10150"/>
</dbReference>
<proteinExistence type="inferred from homology"/>
<dbReference type="EnsemblPlants" id="Pp3c12_10150V3.7">
    <property type="protein sequence ID" value="Pp3c12_10150V3.7"/>
    <property type="gene ID" value="Pp3c12_10150"/>
</dbReference>
<evidence type="ECO:0000256" key="1">
    <source>
        <dbReference type="ARBA" id="ARBA00004141"/>
    </source>
</evidence>
<dbReference type="Pfam" id="PF00230">
    <property type="entry name" value="MIP"/>
    <property type="match status" value="1"/>
</dbReference>
<dbReference type="RefSeq" id="XP_024390330.1">
    <property type="nucleotide sequence ID" value="XM_024534562.2"/>
</dbReference>
<evidence type="ECO:0000313" key="9">
    <source>
        <dbReference type="EnsemblPlants" id="Pp3c12_10150V3.1"/>
    </source>
</evidence>
<gene>
    <name evidence="9" type="primary">LOC112289390</name>
    <name evidence="8" type="ORF">PHYPA_016072</name>
</gene>
<keyword evidence="3 6" id="KW-0812">Transmembrane</keyword>
<dbReference type="KEGG" id="ppp:112289390"/>
<evidence type="ECO:0000313" key="8">
    <source>
        <dbReference type="EMBL" id="PNR43690.1"/>
    </source>
</evidence>
<feature type="transmembrane region" description="Helical" evidence="7">
    <location>
        <begin position="185"/>
        <end position="203"/>
    </location>
</feature>
<comment type="subcellular location">
    <subcellularLocation>
        <location evidence="1">Membrane</location>
        <topology evidence="1">Multi-pass membrane protein</topology>
    </subcellularLocation>
</comment>
<dbReference type="InterPro" id="IPR023271">
    <property type="entry name" value="Aquaporin-like"/>
</dbReference>
<dbReference type="EnsemblPlants" id="Pp3c12_10150V3.4">
    <property type="protein sequence ID" value="Pp3c12_10150V3.4"/>
    <property type="gene ID" value="Pp3c12_10150"/>
</dbReference>
<evidence type="ECO:0000256" key="2">
    <source>
        <dbReference type="ARBA" id="ARBA00022448"/>
    </source>
</evidence>
<dbReference type="RefSeq" id="XP_024390327.1">
    <property type="nucleotide sequence ID" value="XM_024534559.2"/>
</dbReference>
<sequence length="295" mass="31195">MEEINIRMPPAPAPLFSEDRTSTAACSKRSLDMEHNGQAPIVHAQDVNPSRFSTFTSSLRPRTSLVRKLIAEVISTFILVFMGCGAAMVNVISNGKVTPVGISLSFGLVVTIMIYAVGHVSGAHMNPAVTLAFAVAKHFSWSQVPLYIAAQCSGAFTASFLLRWILHPAASEGATLPAGSDFQSFLIEIVITFILMFVIAAVATDTRACGELAGIAIGSAVALNALMAGPISGASMNPARSLGPAIASGNYSSIWVYLVGPIIGSVMGMLAYNCIRLPDKQMQCTCDKAPKSFHR</sequence>
<dbReference type="EnsemblPlants" id="Pp3c12_10150V3.2">
    <property type="protein sequence ID" value="Pp3c12_10150V3.2"/>
    <property type="gene ID" value="Pp3c12_10150"/>
</dbReference>
<dbReference type="InterPro" id="IPR022357">
    <property type="entry name" value="MIP_CS"/>
</dbReference>
<feature type="transmembrane region" description="Helical" evidence="7">
    <location>
        <begin position="144"/>
        <end position="165"/>
    </location>
</feature>
<accession>A0A2K1JQ78</accession>
<evidence type="ECO:0000256" key="6">
    <source>
        <dbReference type="RuleBase" id="RU000477"/>
    </source>
</evidence>
<keyword evidence="2 6" id="KW-0813">Transport</keyword>
<name>A0A2K1JQ78_PHYPA</name>
<dbReference type="GeneID" id="112289390"/>
<dbReference type="Gramene" id="Pp3c12_10150V3.7">
    <property type="protein sequence ID" value="Pp3c12_10150V3.7"/>
    <property type="gene ID" value="Pp3c12_10150"/>
</dbReference>
<evidence type="ECO:0000313" key="10">
    <source>
        <dbReference type="Proteomes" id="UP000006727"/>
    </source>
</evidence>
<reference evidence="9" key="3">
    <citation type="submission" date="2020-12" db="UniProtKB">
        <authorList>
            <consortium name="EnsemblPlants"/>
        </authorList>
    </citation>
    <scope>IDENTIFICATION</scope>
</reference>
<dbReference type="EnsemblPlants" id="Pp3c12_10150V3.5">
    <property type="protein sequence ID" value="Pp3c12_10150V3.5"/>
    <property type="gene ID" value="Pp3c12_10150"/>
</dbReference>
<dbReference type="STRING" id="3218.A0A2K1JQ78"/>
<dbReference type="SUPFAM" id="SSF81338">
    <property type="entry name" value="Aquaporin-like"/>
    <property type="match status" value="1"/>
</dbReference>
<dbReference type="Gramene" id="Pp3c12_10150V3.8">
    <property type="protein sequence ID" value="Pp3c12_10150V3.8"/>
    <property type="gene ID" value="Pp3c12_10150"/>
</dbReference>
<dbReference type="RefSeq" id="XP_024390328.1">
    <property type="nucleotide sequence ID" value="XM_024534560.2"/>
</dbReference>
<dbReference type="Gramene" id="Pp3c12_10150V3.4">
    <property type="protein sequence ID" value="Pp3c12_10150V3.4"/>
    <property type="gene ID" value="Pp3c12_10150"/>
</dbReference>
<dbReference type="OrthoDB" id="3222at2759"/>
<protein>
    <submittedName>
        <fullName evidence="8 9">Uncharacterized protein</fullName>
    </submittedName>
</protein>
<dbReference type="Gene3D" id="1.20.1080.10">
    <property type="entry name" value="Glycerol uptake facilitator protein"/>
    <property type="match status" value="1"/>
</dbReference>
<evidence type="ECO:0000256" key="5">
    <source>
        <dbReference type="ARBA" id="ARBA00023136"/>
    </source>
</evidence>
<dbReference type="AlphaFoldDB" id="A0A2K1JQ78"/>
<dbReference type="RefSeq" id="XP_024390326.1">
    <property type="nucleotide sequence ID" value="XM_024534558.2"/>
</dbReference>
<dbReference type="Gramene" id="Pp3c12_10150V3.3">
    <property type="protein sequence ID" value="Pp3c12_10150V3.3"/>
    <property type="gene ID" value="Pp3c12_10150"/>
</dbReference>
<feature type="transmembrane region" description="Helical" evidence="7">
    <location>
        <begin position="254"/>
        <end position="272"/>
    </location>
</feature>
<reference evidence="8 10" key="1">
    <citation type="journal article" date="2008" name="Science">
        <title>The Physcomitrella genome reveals evolutionary insights into the conquest of land by plants.</title>
        <authorList>
            <person name="Rensing S."/>
            <person name="Lang D."/>
            <person name="Zimmer A."/>
            <person name="Terry A."/>
            <person name="Salamov A."/>
            <person name="Shapiro H."/>
            <person name="Nishiyama T."/>
            <person name="Perroud P.-F."/>
            <person name="Lindquist E."/>
            <person name="Kamisugi Y."/>
            <person name="Tanahashi T."/>
            <person name="Sakakibara K."/>
            <person name="Fujita T."/>
            <person name="Oishi K."/>
            <person name="Shin-I T."/>
            <person name="Kuroki Y."/>
            <person name="Toyoda A."/>
            <person name="Suzuki Y."/>
            <person name="Hashimoto A."/>
            <person name="Yamaguchi K."/>
            <person name="Sugano A."/>
            <person name="Kohara Y."/>
            <person name="Fujiyama A."/>
            <person name="Anterola A."/>
            <person name="Aoki S."/>
            <person name="Ashton N."/>
            <person name="Barbazuk W.B."/>
            <person name="Barker E."/>
            <person name="Bennetzen J."/>
            <person name="Bezanilla M."/>
            <person name="Blankenship R."/>
            <person name="Cho S.H."/>
            <person name="Dutcher S."/>
            <person name="Estelle M."/>
            <person name="Fawcett J.A."/>
            <person name="Gundlach H."/>
            <person name="Hanada K."/>
            <person name="Heyl A."/>
            <person name="Hicks K.A."/>
            <person name="Hugh J."/>
            <person name="Lohr M."/>
            <person name="Mayer K."/>
            <person name="Melkozernov A."/>
            <person name="Murata T."/>
            <person name="Nelson D."/>
            <person name="Pils B."/>
            <person name="Prigge M."/>
            <person name="Reiss B."/>
            <person name="Renner T."/>
            <person name="Rombauts S."/>
            <person name="Rushton P."/>
            <person name="Sanderfoot A."/>
            <person name="Schween G."/>
            <person name="Shiu S.-H."/>
            <person name="Stueber K."/>
            <person name="Theodoulou F.L."/>
            <person name="Tu H."/>
            <person name="Van de Peer Y."/>
            <person name="Verrier P.J."/>
            <person name="Waters E."/>
            <person name="Wood A."/>
            <person name="Yang L."/>
            <person name="Cove D."/>
            <person name="Cuming A."/>
            <person name="Hasebe M."/>
            <person name="Lucas S."/>
            <person name="Mishler D.B."/>
            <person name="Reski R."/>
            <person name="Grigoriev I."/>
            <person name="Quatrano R.S."/>
            <person name="Boore J.L."/>
        </authorList>
    </citation>
    <scope>NUCLEOTIDE SEQUENCE [LARGE SCALE GENOMIC DNA]</scope>
    <source>
        <strain evidence="9 10">cv. Gransden 2004</strain>
    </source>
</reference>
<dbReference type="PANTHER" id="PTHR45724">
    <property type="entry name" value="AQUAPORIN NIP2-1"/>
    <property type="match status" value="1"/>
</dbReference>
<evidence type="ECO:0000256" key="3">
    <source>
        <dbReference type="ARBA" id="ARBA00022692"/>
    </source>
</evidence>
<dbReference type="PANTHER" id="PTHR45724:SF13">
    <property type="entry name" value="AQUAPORIN NIP1-1-RELATED"/>
    <property type="match status" value="1"/>
</dbReference>
<dbReference type="EMBL" id="ABEU02000012">
    <property type="protein sequence ID" value="PNR43690.1"/>
    <property type="molecule type" value="Genomic_DNA"/>
</dbReference>
<comment type="similarity">
    <text evidence="6">Belongs to the MIP/aquaporin (TC 1.A.8) family.</text>
</comment>
<dbReference type="PRINTS" id="PR00783">
    <property type="entry name" value="MINTRINSICP"/>
</dbReference>
<feature type="transmembrane region" description="Helical" evidence="7">
    <location>
        <begin position="104"/>
        <end position="123"/>
    </location>
</feature>
<evidence type="ECO:0000256" key="4">
    <source>
        <dbReference type="ARBA" id="ARBA00022989"/>
    </source>
</evidence>
<dbReference type="InterPro" id="IPR034294">
    <property type="entry name" value="Aquaporin_transptr"/>
</dbReference>
<dbReference type="Gramene" id="Pp3c12_10150V3.2">
    <property type="protein sequence ID" value="Pp3c12_10150V3.2"/>
    <property type="gene ID" value="Pp3c12_10150"/>
</dbReference>
<dbReference type="EnsemblPlants" id="Pp3c12_10150V3.1">
    <property type="protein sequence ID" value="Pp3c12_10150V3.1"/>
    <property type="gene ID" value="Pp3c12_10150"/>
</dbReference>
<dbReference type="PaxDb" id="3218-PP1S91_35V6.1"/>
<keyword evidence="4 7" id="KW-1133">Transmembrane helix</keyword>
<dbReference type="GO" id="GO:0016020">
    <property type="term" value="C:membrane"/>
    <property type="evidence" value="ECO:0007669"/>
    <property type="project" value="UniProtKB-SubCell"/>
</dbReference>
<dbReference type="GO" id="GO:0015267">
    <property type="term" value="F:channel activity"/>
    <property type="evidence" value="ECO:0007669"/>
    <property type="project" value="InterPro"/>
</dbReference>
<reference evidence="8 10" key="2">
    <citation type="journal article" date="2018" name="Plant J.">
        <title>The Physcomitrella patens chromosome-scale assembly reveals moss genome structure and evolution.</title>
        <authorList>
            <person name="Lang D."/>
            <person name="Ullrich K.K."/>
            <person name="Murat F."/>
            <person name="Fuchs J."/>
            <person name="Jenkins J."/>
            <person name="Haas F.B."/>
            <person name="Piednoel M."/>
            <person name="Gundlach H."/>
            <person name="Van Bel M."/>
            <person name="Meyberg R."/>
            <person name="Vives C."/>
            <person name="Morata J."/>
            <person name="Symeonidi A."/>
            <person name="Hiss M."/>
            <person name="Muchero W."/>
            <person name="Kamisugi Y."/>
            <person name="Saleh O."/>
            <person name="Blanc G."/>
            <person name="Decker E.L."/>
            <person name="van Gessel N."/>
            <person name="Grimwood J."/>
            <person name="Hayes R.D."/>
            <person name="Graham S.W."/>
            <person name="Gunter L.E."/>
            <person name="McDaniel S.F."/>
            <person name="Hoernstein S.N.W."/>
            <person name="Larsson A."/>
            <person name="Li F.W."/>
            <person name="Perroud P.F."/>
            <person name="Phillips J."/>
            <person name="Ranjan P."/>
            <person name="Rokshar D.S."/>
            <person name="Rothfels C.J."/>
            <person name="Schneider L."/>
            <person name="Shu S."/>
            <person name="Stevenson D.W."/>
            <person name="Thummler F."/>
            <person name="Tillich M."/>
            <person name="Villarreal Aguilar J.C."/>
            <person name="Widiez T."/>
            <person name="Wong G.K."/>
            <person name="Wymore A."/>
            <person name="Zhang Y."/>
            <person name="Zimmer A.D."/>
            <person name="Quatrano R.S."/>
            <person name="Mayer K.F.X."/>
            <person name="Goodstein D."/>
            <person name="Casacuberta J.M."/>
            <person name="Vandepoele K."/>
            <person name="Reski R."/>
            <person name="Cuming A.C."/>
            <person name="Tuskan G.A."/>
            <person name="Maumus F."/>
            <person name="Salse J."/>
            <person name="Schmutz J."/>
            <person name="Rensing S.A."/>
        </authorList>
    </citation>
    <scope>NUCLEOTIDE SEQUENCE [LARGE SCALE GENOMIC DNA]</scope>
    <source>
        <strain evidence="9 10">cv. Gransden 2004</strain>
    </source>
</reference>
<dbReference type="Gramene" id="Pp3c12_10150V3.5">
    <property type="protein sequence ID" value="Pp3c12_10150V3.5"/>
    <property type="gene ID" value="Pp3c12_10150"/>
</dbReference>
<dbReference type="FunCoup" id="A0A2K1JQ78">
    <property type="interactions" value="72"/>
</dbReference>
<organism evidence="8">
    <name type="scientific">Physcomitrium patens</name>
    <name type="common">Spreading-leaved earth moss</name>
    <name type="synonym">Physcomitrella patens</name>
    <dbReference type="NCBI Taxonomy" id="3218"/>
    <lineage>
        <taxon>Eukaryota</taxon>
        <taxon>Viridiplantae</taxon>
        <taxon>Streptophyta</taxon>
        <taxon>Embryophyta</taxon>
        <taxon>Bryophyta</taxon>
        <taxon>Bryophytina</taxon>
        <taxon>Bryopsida</taxon>
        <taxon>Funariidae</taxon>
        <taxon>Funariales</taxon>
        <taxon>Funariaceae</taxon>
        <taxon>Physcomitrium</taxon>
    </lineage>
</organism>
<keyword evidence="5 7" id="KW-0472">Membrane</keyword>
<feature type="transmembrane region" description="Helical" evidence="7">
    <location>
        <begin position="69"/>
        <end position="92"/>
    </location>
</feature>
<dbReference type="SMR" id="A0A2K1JQ78"/>
<dbReference type="InterPro" id="IPR000425">
    <property type="entry name" value="MIP"/>
</dbReference>
<dbReference type="RefSeq" id="XP_073393659.1">
    <property type="nucleotide sequence ID" value="XM_073537558.1"/>
</dbReference>
<dbReference type="PROSITE" id="PS00221">
    <property type="entry name" value="MIP"/>
    <property type="match status" value="1"/>
</dbReference>